<organism evidence="2 3">
    <name type="scientific">Exilibacterium tricleocarpae</name>
    <dbReference type="NCBI Taxonomy" id="2591008"/>
    <lineage>
        <taxon>Bacteria</taxon>
        <taxon>Pseudomonadati</taxon>
        <taxon>Pseudomonadota</taxon>
        <taxon>Gammaproteobacteria</taxon>
        <taxon>Cellvibrionales</taxon>
        <taxon>Cellvibrionaceae</taxon>
        <taxon>Exilibacterium</taxon>
    </lineage>
</organism>
<dbReference type="PANTHER" id="PTHR37315">
    <property type="entry name" value="UPF0311 PROTEIN BLR7842"/>
    <property type="match status" value="1"/>
</dbReference>
<dbReference type="Gene3D" id="2.40.160.20">
    <property type="match status" value="1"/>
</dbReference>
<dbReference type="HAMAP" id="MF_00775">
    <property type="entry name" value="UPF0311"/>
    <property type="match status" value="1"/>
</dbReference>
<dbReference type="RefSeq" id="WP_142904751.1">
    <property type="nucleotide sequence ID" value="NZ_ML660093.1"/>
</dbReference>
<comment type="caution">
    <text evidence="2">The sequence shown here is derived from an EMBL/GenBank/DDBJ whole genome shotgun (WGS) entry which is preliminary data.</text>
</comment>
<comment type="similarity">
    <text evidence="1">Belongs to the UPF0311 family.</text>
</comment>
<accession>A0A545TNX6</accession>
<reference evidence="2 3" key="1">
    <citation type="submission" date="2019-06" db="EMBL/GenBank/DDBJ databases">
        <title>Whole genome sequence for Cellvibrionaceae sp. R142.</title>
        <authorList>
            <person name="Wang G."/>
        </authorList>
    </citation>
    <scope>NUCLEOTIDE SEQUENCE [LARGE SCALE GENOMIC DNA]</scope>
    <source>
        <strain evidence="2 3">R142</strain>
    </source>
</reference>
<sequence>MLDHLKSNEADWDADSPPGLEFLFEARVKLHLPAMDVGPTPDGKRVIFLVKGGTFEGPHLRGRVVPDSGADWIRIRPDGTGVLDVRFCLETHDNALLYLHWQGRFWSAPEDAEYAFDVEKPDDPAGAWRYYFRAAPQFETSDPRYAWLNSIIAVTKSRTGDGGPIHRFFAVT</sequence>
<name>A0A545TNX6_9GAMM</name>
<keyword evidence="3" id="KW-1185">Reference proteome</keyword>
<protein>
    <recommendedName>
        <fullName evidence="1">UPF0311 protein FKG94_12940</fullName>
    </recommendedName>
</protein>
<dbReference type="PANTHER" id="PTHR37315:SF1">
    <property type="entry name" value="UPF0311 PROTEIN BLR7842"/>
    <property type="match status" value="1"/>
</dbReference>
<gene>
    <name evidence="2" type="ORF">FKG94_12940</name>
</gene>
<proteinExistence type="inferred from homology"/>
<dbReference type="OrthoDB" id="5294829at2"/>
<dbReference type="InterPro" id="IPR020915">
    <property type="entry name" value="UPF0311"/>
</dbReference>
<evidence type="ECO:0000313" key="2">
    <source>
        <dbReference type="EMBL" id="TQV78916.1"/>
    </source>
</evidence>
<dbReference type="Proteomes" id="UP000319732">
    <property type="component" value="Unassembled WGS sequence"/>
</dbReference>
<evidence type="ECO:0000313" key="3">
    <source>
        <dbReference type="Proteomes" id="UP000319732"/>
    </source>
</evidence>
<dbReference type="EMBL" id="VHSG01000012">
    <property type="protein sequence ID" value="TQV78916.1"/>
    <property type="molecule type" value="Genomic_DNA"/>
</dbReference>
<dbReference type="Pfam" id="PF11578">
    <property type="entry name" value="DUF3237"/>
    <property type="match status" value="1"/>
</dbReference>
<dbReference type="AlphaFoldDB" id="A0A545TNX6"/>
<evidence type="ECO:0000256" key="1">
    <source>
        <dbReference type="HAMAP-Rule" id="MF_00775"/>
    </source>
</evidence>